<reference evidence="3" key="1">
    <citation type="submission" date="2019-01" db="EMBL/GenBank/DDBJ databases">
        <title>Draft genomes of a novel of Sporanaerobacter strains.</title>
        <authorList>
            <person name="Ma S."/>
        </authorList>
    </citation>
    <scope>NUCLEOTIDE SEQUENCE [LARGE SCALE GENOMIC DNA]</scope>
    <source>
        <strain evidence="3">NJN-17</strain>
    </source>
</reference>
<dbReference type="InterPro" id="IPR003791">
    <property type="entry name" value="UPF0178"/>
</dbReference>
<dbReference type="EMBL" id="CP035282">
    <property type="protein sequence ID" value="QAT63239.1"/>
    <property type="molecule type" value="Genomic_DNA"/>
</dbReference>
<evidence type="ECO:0000313" key="3">
    <source>
        <dbReference type="Proteomes" id="UP000287969"/>
    </source>
</evidence>
<organism evidence="2 3">
    <name type="scientific">Acidilutibacter cellobiosedens</name>
    <dbReference type="NCBI Taxonomy" id="2507161"/>
    <lineage>
        <taxon>Bacteria</taxon>
        <taxon>Bacillati</taxon>
        <taxon>Bacillota</taxon>
        <taxon>Tissierellia</taxon>
        <taxon>Tissierellales</taxon>
        <taxon>Acidilutibacteraceae</taxon>
        <taxon>Acidilutibacter</taxon>
    </lineage>
</organism>
<dbReference type="AlphaFoldDB" id="A0A410QH40"/>
<dbReference type="Pfam" id="PF02639">
    <property type="entry name" value="DUF188"/>
    <property type="match status" value="1"/>
</dbReference>
<dbReference type="Proteomes" id="UP000287969">
    <property type="component" value="Chromosome"/>
</dbReference>
<sequence length="153" mass="17703">MKIFIDSDGCPVVHLAIEMGKSYNLDVIVVKNYCHEIYDEYASIVTVDKSPDSADFYIANRAEKGDIIITQDYGLAALALAKNAFCINQNGLIIDSKNIEQLLEQRYINKELRKNHRYYTKFKKRTSQWDIQFKKSLKRLIEANFPSQINCNN</sequence>
<dbReference type="PANTHER" id="PTHR35146">
    <property type="entry name" value="UPF0178 PROTEIN YAII"/>
    <property type="match status" value="1"/>
</dbReference>
<keyword evidence="3" id="KW-1185">Reference proteome</keyword>
<evidence type="ECO:0000256" key="1">
    <source>
        <dbReference type="ARBA" id="ARBA00008522"/>
    </source>
</evidence>
<dbReference type="KEGG" id="spoa:EQM13_17550"/>
<protein>
    <submittedName>
        <fullName evidence="2">YaiI/YqxD family protein</fullName>
    </submittedName>
</protein>
<name>A0A410QH40_9FIRM</name>
<accession>A0A410QH40</accession>
<gene>
    <name evidence="2" type="ORF">EQM13_17550</name>
</gene>
<dbReference type="PANTHER" id="PTHR35146:SF1">
    <property type="entry name" value="UPF0178 PROTEIN YAII"/>
    <property type="match status" value="1"/>
</dbReference>
<dbReference type="OrthoDB" id="9798918at2"/>
<dbReference type="RefSeq" id="WP_128753384.1">
    <property type="nucleotide sequence ID" value="NZ_CP035282.1"/>
</dbReference>
<proteinExistence type="inferred from homology"/>
<evidence type="ECO:0000313" key="2">
    <source>
        <dbReference type="EMBL" id="QAT63239.1"/>
    </source>
</evidence>
<comment type="similarity">
    <text evidence="1">Belongs to the UPF0178 family.</text>
</comment>